<keyword evidence="10" id="KW-1185">Reference proteome</keyword>
<protein>
    <submittedName>
        <fullName evidence="9">Clpp/crotonase-like domain</fullName>
    </submittedName>
</protein>
<evidence type="ECO:0000256" key="2">
    <source>
        <dbReference type="ARBA" id="ARBA00022692"/>
    </source>
</evidence>
<dbReference type="Gene3D" id="3.90.226.10">
    <property type="entry name" value="2-enoyl-CoA Hydratase, Chain A, domain 1"/>
    <property type="match status" value="1"/>
</dbReference>
<evidence type="ECO:0000313" key="10">
    <source>
        <dbReference type="Proteomes" id="UP000507962"/>
    </source>
</evidence>
<proteinExistence type="predicted"/>
<feature type="transmembrane region" description="Helical" evidence="5">
    <location>
        <begin position="261"/>
        <end position="281"/>
    </location>
</feature>
<gene>
    <name evidence="9" type="ORF">MSL71_12430</name>
</gene>
<keyword evidence="2 5" id="KW-0812">Transmembrane</keyword>
<dbReference type="Pfam" id="PF25145">
    <property type="entry name" value="NfeD1b_N"/>
    <property type="match status" value="1"/>
</dbReference>
<dbReference type="Proteomes" id="UP000507962">
    <property type="component" value="Unassembled WGS sequence"/>
</dbReference>
<dbReference type="GO" id="GO:0005886">
    <property type="term" value="C:plasma membrane"/>
    <property type="evidence" value="ECO:0007669"/>
    <property type="project" value="TreeGrafter"/>
</dbReference>
<dbReference type="SUPFAM" id="SSF52096">
    <property type="entry name" value="ClpP/crotonase"/>
    <property type="match status" value="1"/>
</dbReference>
<evidence type="ECO:0000259" key="8">
    <source>
        <dbReference type="Pfam" id="PF25145"/>
    </source>
</evidence>
<dbReference type="InterPro" id="IPR052165">
    <property type="entry name" value="Membrane_assoc_protease"/>
</dbReference>
<dbReference type="EMBL" id="CAADHO010000002">
    <property type="protein sequence ID" value="VFQ43608.1"/>
    <property type="molecule type" value="Genomic_DNA"/>
</dbReference>
<dbReference type="CDD" id="cd07021">
    <property type="entry name" value="Clp_protease_NfeD_like"/>
    <property type="match status" value="1"/>
</dbReference>
<feature type="transmembrane region" description="Helical" evidence="5">
    <location>
        <begin position="288"/>
        <end position="306"/>
    </location>
</feature>
<dbReference type="InterPro" id="IPR029045">
    <property type="entry name" value="ClpP/crotonase-like_dom_sf"/>
</dbReference>
<dbReference type="PANTHER" id="PTHR33507:SF3">
    <property type="entry name" value="INNER MEMBRANE PROTEIN YBBJ"/>
    <property type="match status" value="1"/>
</dbReference>
<dbReference type="PROSITE" id="PS51257">
    <property type="entry name" value="PROKAR_LIPOPROTEIN"/>
    <property type="match status" value="1"/>
</dbReference>
<evidence type="ECO:0000256" key="4">
    <source>
        <dbReference type="ARBA" id="ARBA00023136"/>
    </source>
</evidence>
<feature type="transmembrane region" description="Helical" evidence="5">
    <location>
        <begin position="312"/>
        <end position="330"/>
    </location>
</feature>
<evidence type="ECO:0000259" key="6">
    <source>
        <dbReference type="Pfam" id="PF01957"/>
    </source>
</evidence>
<dbReference type="InterPro" id="IPR012340">
    <property type="entry name" value="NA-bd_OB-fold"/>
</dbReference>
<comment type="subcellular location">
    <subcellularLocation>
        <location evidence="1">Membrane</location>
        <topology evidence="1">Multi-pass membrane protein</topology>
    </subcellularLocation>
</comment>
<dbReference type="PANTHER" id="PTHR33507">
    <property type="entry name" value="INNER MEMBRANE PROTEIN YBBJ"/>
    <property type="match status" value="1"/>
</dbReference>
<organism evidence="9 10">
    <name type="scientific">Desulfoluna butyratoxydans</name>
    <dbReference type="NCBI Taxonomy" id="231438"/>
    <lineage>
        <taxon>Bacteria</taxon>
        <taxon>Pseudomonadati</taxon>
        <taxon>Thermodesulfobacteriota</taxon>
        <taxon>Desulfobacteria</taxon>
        <taxon>Desulfobacterales</taxon>
        <taxon>Desulfolunaceae</taxon>
        <taxon>Desulfoluna</taxon>
    </lineage>
</organism>
<dbReference type="InterPro" id="IPR056739">
    <property type="entry name" value="NfeD_membrane"/>
</dbReference>
<accession>A0A4V6IL35</accession>
<dbReference type="Gene3D" id="2.40.50.140">
    <property type="entry name" value="Nucleic acid-binding proteins"/>
    <property type="match status" value="1"/>
</dbReference>
<feature type="domain" description="NfeD1b N-terminal" evidence="8">
    <location>
        <begin position="39"/>
        <end position="192"/>
    </location>
</feature>
<evidence type="ECO:0000256" key="1">
    <source>
        <dbReference type="ARBA" id="ARBA00004141"/>
    </source>
</evidence>
<keyword evidence="3 5" id="KW-1133">Transmembrane helix</keyword>
<feature type="transmembrane region" description="Helical" evidence="5">
    <location>
        <begin position="378"/>
        <end position="400"/>
    </location>
</feature>
<keyword evidence="4 5" id="KW-0472">Membrane</keyword>
<dbReference type="RefSeq" id="WP_180137886.1">
    <property type="nucleotide sequence ID" value="NZ_CAADHO010000002.1"/>
</dbReference>
<sequence>MQKLTSFPVAACFFFGWILSCFLSTGPFCATARAEGPEVLVIPISGEVSPAMAAFVERATRDAEGASLVIFEMDTFGGRVDSAFKIVDAITALESPSVAWVKTKAISAGALIALSADALTMSPGTTIGDCAPIAVSQEGPKMLGEKFQSPLRAKFRALARKNGYSEALAESMVTAELEIVAYEADGKTVYLERQAYEDLKEKPDHVRTVVREGELLTMDDVEANAFGFSKATLKTLAEVVAGEGKGGVVPERVDPSWSEDLSGWILSIAPILMIIGLGALYTELKAPGFGVFGIVGLCALGLALFGHHIAGLATYAEILIIVIGLLLLVVEIFVLPGFGLAGMIGFLLVILGLILSLQDFVIPDPDLPWEGDLFRGNLLTVVASFGASLIMAMAMLRYLVPAMAGRVSGPYLDADLKESHADSKETARIEKGATGVALSPLRPAGKAAFYGEPFDVVTRGDFIDRNEHVVVTAVEGNRVIVARKESPSEPVA</sequence>
<feature type="domain" description="NfeD-like C-terminal" evidence="6">
    <location>
        <begin position="432"/>
        <end position="482"/>
    </location>
</feature>
<dbReference type="InterPro" id="IPR056738">
    <property type="entry name" value="NfeD1b_N"/>
</dbReference>
<dbReference type="Pfam" id="PF01957">
    <property type="entry name" value="NfeD"/>
    <property type="match status" value="1"/>
</dbReference>
<reference evidence="9 10" key="1">
    <citation type="submission" date="2019-03" db="EMBL/GenBank/DDBJ databases">
        <authorList>
            <person name="Nijsse B."/>
        </authorList>
    </citation>
    <scope>NUCLEOTIDE SEQUENCE [LARGE SCALE GENOMIC DNA]</scope>
    <source>
        <strain evidence="9">Desulfoluna butyratoxydans MSL71</strain>
    </source>
</reference>
<evidence type="ECO:0000256" key="3">
    <source>
        <dbReference type="ARBA" id="ARBA00022989"/>
    </source>
</evidence>
<dbReference type="Pfam" id="PF24961">
    <property type="entry name" value="NfeD_membrane"/>
    <property type="match status" value="1"/>
</dbReference>
<dbReference type="InterPro" id="IPR002810">
    <property type="entry name" value="NfeD-like_C"/>
</dbReference>
<evidence type="ECO:0000259" key="7">
    <source>
        <dbReference type="Pfam" id="PF24961"/>
    </source>
</evidence>
<feature type="domain" description="NfeD integral membrane" evidence="7">
    <location>
        <begin position="268"/>
        <end position="395"/>
    </location>
</feature>
<dbReference type="AlphaFoldDB" id="A0A4V6IL35"/>
<feature type="transmembrane region" description="Helical" evidence="5">
    <location>
        <begin position="337"/>
        <end position="358"/>
    </location>
</feature>
<evidence type="ECO:0000313" key="9">
    <source>
        <dbReference type="EMBL" id="VFQ43608.1"/>
    </source>
</evidence>
<name>A0A4V6IL35_9BACT</name>
<evidence type="ECO:0000256" key="5">
    <source>
        <dbReference type="SAM" id="Phobius"/>
    </source>
</evidence>